<dbReference type="Gene3D" id="3.30.530.20">
    <property type="match status" value="1"/>
</dbReference>
<dbReference type="Pfam" id="PF03364">
    <property type="entry name" value="Polyketide_cyc"/>
    <property type="match status" value="1"/>
</dbReference>
<sequence length="149" mass="16996">MPVVTVTEVVPASMTSIYKILSDMQRFPEFMKNVESVTIAEQGEDYAHSVWRTKLQGATFQWTERDEFFPQQGRISYRQIQGDLKKFEGFWQLRQTSEGTEVTLQTDFEFGMPMLASLLNPVAKLAIRENAKAMVRAIGEKAQAADSEH</sequence>
<dbReference type="Proteomes" id="UP000325292">
    <property type="component" value="Chromosome"/>
</dbReference>
<evidence type="ECO:0000313" key="2">
    <source>
        <dbReference type="EMBL" id="AUW93665.1"/>
    </source>
</evidence>
<reference evidence="2 3" key="1">
    <citation type="journal article" date="2019" name="Sci. Rep.">
        <title>Sulfobacillus thermotolerans: new insights into resistance and metabolic capacities of acidophilic chemolithotrophs.</title>
        <authorList>
            <person name="Panyushkina A.E."/>
            <person name="Babenko V.V."/>
            <person name="Nikitina A.S."/>
            <person name="Selezneva O.V."/>
            <person name="Tsaplina I.A."/>
            <person name="Letarova M.A."/>
            <person name="Kostryukova E.S."/>
            <person name="Letarov A.V."/>
        </authorList>
    </citation>
    <scope>NUCLEOTIDE SEQUENCE [LARGE SCALE GENOMIC DNA]</scope>
    <source>
        <strain evidence="2 3">Kr1</strain>
    </source>
</reference>
<feature type="domain" description="Coenzyme Q-binding protein COQ10 START" evidence="1">
    <location>
        <begin position="10"/>
        <end position="134"/>
    </location>
</feature>
<name>A0ABM6RQS6_9FIRM</name>
<evidence type="ECO:0000313" key="3">
    <source>
        <dbReference type="Proteomes" id="UP000325292"/>
    </source>
</evidence>
<evidence type="ECO:0000259" key="1">
    <source>
        <dbReference type="Pfam" id="PF03364"/>
    </source>
</evidence>
<dbReference type="SUPFAM" id="SSF55961">
    <property type="entry name" value="Bet v1-like"/>
    <property type="match status" value="1"/>
</dbReference>
<accession>A0ABM6RQS6</accession>
<protein>
    <submittedName>
        <fullName evidence="2">Cyclase</fullName>
    </submittedName>
</protein>
<dbReference type="InterPro" id="IPR005031">
    <property type="entry name" value="COQ10_START"/>
</dbReference>
<dbReference type="InterPro" id="IPR023393">
    <property type="entry name" value="START-like_dom_sf"/>
</dbReference>
<dbReference type="EMBL" id="CP019454">
    <property type="protein sequence ID" value="AUW93665.1"/>
    <property type="molecule type" value="Genomic_DNA"/>
</dbReference>
<organism evidence="2 3">
    <name type="scientific">Sulfobacillus thermotolerans</name>
    <dbReference type="NCBI Taxonomy" id="338644"/>
    <lineage>
        <taxon>Bacteria</taxon>
        <taxon>Bacillati</taxon>
        <taxon>Bacillota</taxon>
        <taxon>Clostridia</taxon>
        <taxon>Eubacteriales</taxon>
        <taxon>Clostridiales Family XVII. Incertae Sedis</taxon>
        <taxon>Sulfobacillus</taxon>
    </lineage>
</organism>
<gene>
    <name evidence="2" type="ORF">BXT84_06690</name>
</gene>
<proteinExistence type="predicted"/>
<keyword evidence="3" id="KW-1185">Reference proteome</keyword>